<dbReference type="EMBL" id="CADCVJ010000021">
    <property type="protein sequence ID" value="CAA9463047.1"/>
    <property type="molecule type" value="Genomic_DNA"/>
</dbReference>
<protein>
    <submittedName>
        <fullName evidence="1">Uncharacterized protein</fullName>
    </submittedName>
</protein>
<reference evidence="1" key="1">
    <citation type="submission" date="2020-02" db="EMBL/GenBank/DDBJ databases">
        <authorList>
            <person name="Meier V. D."/>
        </authorList>
    </citation>
    <scope>NUCLEOTIDE SEQUENCE</scope>
    <source>
        <strain evidence="1">AVDCRST_MAG38</strain>
    </source>
</reference>
<accession>A0A6J4R3H3</accession>
<dbReference type="AlphaFoldDB" id="A0A6J4R3H3"/>
<name>A0A6J4R3H3_9ACTN</name>
<proteinExistence type="predicted"/>
<evidence type="ECO:0000313" key="1">
    <source>
        <dbReference type="EMBL" id="CAA9463047.1"/>
    </source>
</evidence>
<sequence length="87" mass="9044">MAHLHLPEDHTDTDLILAGQVAASMRSSELYIAWTHAGGAGAQPAVPAQLREPSGAAAELVGTLLVLAGEVWRALVRTQPAPSRPAT</sequence>
<organism evidence="1">
    <name type="scientific">uncultured Solirubrobacteraceae bacterium</name>
    <dbReference type="NCBI Taxonomy" id="1162706"/>
    <lineage>
        <taxon>Bacteria</taxon>
        <taxon>Bacillati</taxon>
        <taxon>Actinomycetota</taxon>
        <taxon>Thermoleophilia</taxon>
        <taxon>Solirubrobacterales</taxon>
        <taxon>Solirubrobacteraceae</taxon>
        <taxon>environmental samples</taxon>
    </lineage>
</organism>
<gene>
    <name evidence="1" type="ORF">AVDCRST_MAG38-357</name>
</gene>